<dbReference type="Pfam" id="PF05050">
    <property type="entry name" value="Methyltransf_21"/>
    <property type="match status" value="1"/>
</dbReference>
<proteinExistence type="predicted"/>
<dbReference type="InterPro" id="IPR052514">
    <property type="entry name" value="SAM-dependent_MTase"/>
</dbReference>
<sequence>MAGALRWAAGRWPFVEDEVAGLRQLVRPGAICLDIGAEYGLYTWSLSALAGPSGQVHSVEPLPGPARFLAATAELLGCANVTVHEMALGERIQVGTMSLPRRRLLPVHGRAYLTEGASGPGPNTEFAVSRPVPTLVQTVDTLRRHLRLRRVDFVKADVEGAEAAVLAGAKETLLRDRPMLLLEIEDRHLTKYGMTAGELVAGLAAMDYGMHRWRDGGWVPVERVTEDCRNYLFRAQ</sequence>
<evidence type="ECO:0000313" key="3">
    <source>
        <dbReference type="Proteomes" id="UP000323454"/>
    </source>
</evidence>
<dbReference type="NCBIfam" id="TIGR01444">
    <property type="entry name" value="fkbM_fam"/>
    <property type="match status" value="1"/>
</dbReference>
<evidence type="ECO:0000259" key="1">
    <source>
        <dbReference type="Pfam" id="PF05050"/>
    </source>
</evidence>
<dbReference type="InterPro" id="IPR006342">
    <property type="entry name" value="FkbM_mtfrase"/>
</dbReference>
<dbReference type="SUPFAM" id="SSF53335">
    <property type="entry name" value="S-adenosyl-L-methionine-dependent methyltransferases"/>
    <property type="match status" value="1"/>
</dbReference>
<dbReference type="PANTHER" id="PTHR34203:SF15">
    <property type="entry name" value="SLL1173 PROTEIN"/>
    <property type="match status" value="1"/>
</dbReference>
<dbReference type="Proteomes" id="UP000323454">
    <property type="component" value="Unassembled WGS sequence"/>
</dbReference>
<evidence type="ECO:0000313" key="2">
    <source>
        <dbReference type="EMBL" id="KAA2259580.1"/>
    </source>
</evidence>
<protein>
    <submittedName>
        <fullName evidence="2">FkbM family methyltransferase</fullName>
    </submittedName>
</protein>
<accession>A0A5B2X8L0</accession>
<reference evidence="2 3" key="1">
    <citation type="submission" date="2019-09" db="EMBL/GenBank/DDBJ databases">
        <title>Goodfellowia gen. nov., a new genus of the Pseudonocardineae related to Actinoalloteichus, containing Goodfellowia coeruleoviolacea gen. nov., comb. nov. gen. nov., comb. nov.</title>
        <authorList>
            <person name="Labeda D."/>
        </authorList>
    </citation>
    <scope>NUCLEOTIDE SEQUENCE [LARGE SCALE GENOMIC DNA]</scope>
    <source>
        <strain evidence="2 3">AN110305</strain>
    </source>
</reference>
<dbReference type="PANTHER" id="PTHR34203">
    <property type="entry name" value="METHYLTRANSFERASE, FKBM FAMILY PROTEIN"/>
    <property type="match status" value="1"/>
</dbReference>
<keyword evidence="3" id="KW-1185">Reference proteome</keyword>
<dbReference type="GO" id="GO:0008168">
    <property type="term" value="F:methyltransferase activity"/>
    <property type="evidence" value="ECO:0007669"/>
    <property type="project" value="UniProtKB-KW"/>
</dbReference>
<dbReference type="OrthoDB" id="4703964at2"/>
<name>A0A5B2X8L0_9PSEU</name>
<dbReference type="InterPro" id="IPR029063">
    <property type="entry name" value="SAM-dependent_MTases_sf"/>
</dbReference>
<reference evidence="2 3" key="2">
    <citation type="submission" date="2019-09" db="EMBL/GenBank/DDBJ databases">
        <authorList>
            <person name="Jin C."/>
        </authorList>
    </citation>
    <scope>NUCLEOTIDE SEQUENCE [LARGE SCALE GENOMIC DNA]</scope>
    <source>
        <strain evidence="2 3">AN110305</strain>
    </source>
</reference>
<dbReference type="EMBL" id="VUOB01000038">
    <property type="protein sequence ID" value="KAA2259580.1"/>
    <property type="molecule type" value="Genomic_DNA"/>
</dbReference>
<gene>
    <name evidence="2" type="ORF">F0L68_21435</name>
</gene>
<keyword evidence="2" id="KW-0808">Transferase</keyword>
<keyword evidence="2" id="KW-0489">Methyltransferase</keyword>
<dbReference type="AlphaFoldDB" id="A0A5B2X8L0"/>
<dbReference type="Gene3D" id="3.40.50.150">
    <property type="entry name" value="Vaccinia Virus protein VP39"/>
    <property type="match status" value="1"/>
</dbReference>
<dbReference type="GO" id="GO:0032259">
    <property type="term" value="P:methylation"/>
    <property type="evidence" value="ECO:0007669"/>
    <property type="project" value="UniProtKB-KW"/>
</dbReference>
<feature type="domain" description="Methyltransferase FkbM" evidence="1">
    <location>
        <begin position="34"/>
        <end position="208"/>
    </location>
</feature>
<organism evidence="2 3">
    <name type="scientific">Solihabitans fulvus</name>
    <dbReference type="NCBI Taxonomy" id="1892852"/>
    <lineage>
        <taxon>Bacteria</taxon>
        <taxon>Bacillati</taxon>
        <taxon>Actinomycetota</taxon>
        <taxon>Actinomycetes</taxon>
        <taxon>Pseudonocardiales</taxon>
        <taxon>Pseudonocardiaceae</taxon>
        <taxon>Solihabitans</taxon>
    </lineage>
</organism>
<comment type="caution">
    <text evidence="2">The sequence shown here is derived from an EMBL/GenBank/DDBJ whole genome shotgun (WGS) entry which is preliminary data.</text>
</comment>